<keyword evidence="1" id="KW-0547">Nucleotide-binding</keyword>
<reference evidence="4 6" key="1">
    <citation type="submission" date="2014-03" db="EMBL/GenBank/DDBJ databases">
        <authorList>
            <person name="Casaregola S."/>
        </authorList>
    </citation>
    <scope>NUCLEOTIDE SEQUENCE [LARGE SCALE GENOMIC DNA]</scope>
    <source>
        <strain evidence="4 6">CLIB 918</strain>
    </source>
</reference>
<dbReference type="GO" id="GO:0005525">
    <property type="term" value="F:GTP binding"/>
    <property type="evidence" value="ECO:0007669"/>
    <property type="project" value="UniProtKB-KW"/>
</dbReference>
<dbReference type="InterPro" id="IPR027417">
    <property type="entry name" value="P-loop_NTPase"/>
</dbReference>
<dbReference type="PANTHER" id="PTHR45782:SF4">
    <property type="entry name" value="MITOCHONDRIAL RIBOSOME-ASSOCIATED GTPASE 1"/>
    <property type="match status" value="1"/>
</dbReference>
<dbReference type="InterPro" id="IPR006073">
    <property type="entry name" value="GTP-bd"/>
</dbReference>
<dbReference type="STRING" id="1173061.A0A0J9X5X7"/>
<dbReference type="AlphaFoldDB" id="A0A0J9X5X7"/>
<dbReference type="Pfam" id="PF01926">
    <property type="entry name" value="MMR_HSR1"/>
    <property type="match status" value="1"/>
</dbReference>
<dbReference type="Gene3D" id="1.10.1580.10">
    <property type="match status" value="1"/>
</dbReference>
<evidence type="ECO:0000259" key="3">
    <source>
        <dbReference type="Pfam" id="PF01926"/>
    </source>
</evidence>
<keyword evidence="2" id="KW-0342">GTP-binding</keyword>
<feature type="domain" description="G" evidence="3">
    <location>
        <begin position="141"/>
        <end position="213"/>
    </location>
</feature>
<dbReference type="SUPFAM" id="SSF52540">
    <property type="entry name" value="P-loop containing nucleoside triphosphate hydrolases"/>
    <property type="match status" value="1"/>
</dbReference>
<dbReference type="PANTHER" id="PTHR45782">
    <property type="entry name" value="MITOCHONDRIAL RIBOSOME-ASSOCIATED GTPASE 1"/>
    <property type="match status" value="1"/>
</dbReference>
<reference evidence="5" key="3">
    <citation type="submission" date="2020-01" db="EMBL/GenBank/DDBJ databases">
        <authorList>
            <person name="Perkins V."/>
            <person name="Lessard M.-H."/>
            <person name="Dugat-Bony E."/>
            <person name="Frenette M."/>
            <person name="Labrie S."/>
        </authorList>
    </citation>
    <scope>NUCLEOTIDE SEQUENCE</scope>
    <source>
        <strain evidence="5">LMA-70</strain>
    </source>
</reference>
<name>A0A0J9X5X7_GEOCN</name>
<reference evidence="5" key="2">
    <citation type="journal article" date="2020" name="Front. Microbiol.">
        <title>Phenotypic and Genetic Characterization of the Cheese Ripening Yeast Geotrichum candidum.</title>
        <authorList>
            <person name="Perkins V."/>
            <person name="Vignola S."/>
            <person name="Lessard M.H."/>
            <person name="Plante P.L."/>
            <person name="Corbeil J."/>
            <person name="Dugat-Bony E."/>
            <person name="Frenette M."/>
            <person name="Labrie S."/>
        </authorList>
    </citation>
    <scope>NUCLEOTIDE SEQUENCE</scope>
    <source>
        <strain evidence="5">LMA-70</strain>
    </source>
</reference>
<gene>
    <name evidence="4" type="ORF">BN980_GECA03s03607g</name>
    <name evidence="5" type="ORF">DV451_003060</name>
</gene>
<keyword evidence="6" id="KW-1185">Reference proteome</keyword>
<dbReference type="Proteomes" id="UP000242525">
    <property type="component" value="Unassembled WGS sequence"/>
</dbReference>
<evidence type="ECO:0000256" key="1">
    <source>
        <dbReference type="ARBA" id="ARBA00022741"/>
    </source>
</evidence>
<dbReference type="GO" id="GO:0003924">
    <property type="term" value="F:GTPase activity"/>
    <property type="evidence" value="ECO:0007669"/>
    <property type="project" value="TreeGrafter"/>
</dbReference>
<proteinExistence type="predicted"/>
<evidence type="ECO:0000256" key="2">
    <source>
        <dbReference type="ARBA" id="ARBA00023134"/>
    </source>
</evidence>
<dbReference type="Gene3D" id="3.40.50.300">
    <property type="entry name" value="P-loop containing nucleotide triphosphate hydrolases"/>
    <property type="match status" value="1"/>
</dbReference>
<sequence length="341" mass="38169">MSIKRQLSSAEITAAFKPRLEFPKYNVTLANFHGHHRVALQKMRSLAPQVNLVVEIRDSRAPISTRNGLFVRVMGDIPRLILYSKRDLSSLKQETIQKWHPDGNALSVDCNSYSDVRKVLRIAKSMHASTTPAPPLGSHLLVTGMPNVGKSTFLNTLRTAGTSIKKKAAPTGGMAGVTRSISNEIKISSNPPIYIFDTPGVFVPHVKDERTMIALAVTGAMRTSIVEPEIQADYLLYRLNLAHPDGKPYRSFLPHPTNNIEELLEAIWKQKLKPKQRGGGYNPTGAAAFWVDQYRQGRAGKVSLDDLNEFESASAIEEKLLDDFEMDFDEEARRWKQPFLF</sequence>
<dbReference type="GO" id="GO:0005739">
    <property type="term" value="C:mitochondrion"/>
    <property type="evidence" value="ECO:0007669"/>
    <property type="project" value="TreeGrafter"/>
</dbReference>
<comment type="caution">
    <text evidence="4">The sequence shown here is derived from an EMBL/GenBank/DDBJ whole genome shotgun (WGS) entry which is preliminary data.</text>
</comment>
<evidence type="ECO:0000313" key="4">
    <source>
        <dbReference type="EMBL" id="CDO52543.1"/>
    </source>
</evidence>
<dbReference type="InterPro" id="IPR023179">
    <property type="entry name" value="GTP-bd_ortho_bundle_sf"/>
</dbReference>
<dbReference type="EMBL" id="QQZK01000062">
    <property type="protein sequence ID" value="KAF5099190.1"/>
    <property type="molecule type" value="Genomic_DNA"/>
</dbReference>
<dbReference type="EMBL" id="CCBN010000003">
    <property type="protein sequence ID" value="CDO52543.1"/>
    <property type="molecule type" value="Genomic_DNA"/>
</dbReference>
<dbReference type="Proteomes" id="UP000750522">
    <property type="component" value="Unassembled WGS sequence"/>
</dbReference>
<dbReference type="CDD" id="cd01856">
    <property type="entry name" value="YlqF"/>
    <property type="match status" value="1"/>
</dbReference>
<dbReference type="GO" id="GO:0032543">
    <property type="term" value="P:mitochondrial translation"/>
    <property type="evidence" value="ECO:0007669"/>
    <property type="project" value="TreeGrafter"/>
</dbReference>
<organism evidence="4 6">
    <name type="scientific">Geotrichum candidum</name>
    <name type="common">Oospora lactis</name>
    <name type="synonym">Dipodascus geotrichum</name>
    <dbReference type="NCBI Taxonomy" id="1173061"/>
    <lineage>
        <taxon>Eukaryota</taxon>
        <taxon>Fungi</taxon>
        <taxon>Dikarya</taxon>
        <taxon>Ascomycota</taxon>
        <taxon>Saccharomycotina</taxon>
        <taxon>Dipodascomycetes</taxon>
        <taxon>Dipodascales</taxon>
        <taxon>Dipodascaceae</taxon>
        <taxon>Geotrichum</taxon>
    </lineage>
</organism>
<accession>A0A0J9X5X7</accession>
<protein>
    <submittedName>
        <fullName evidence="4">Similar to Saccharomyces cerevisiae YMR097C MTG1 Putative GTPase peripheral to the mitochondrial inner membrane, essential for respiratory competence</fullName>
    </submittedName>
</protein>
<evidence type="ECO:0000313" key="5">
    <source>
        <dbReference type="EMBL" id="KAF5099190.1"/>
    </source>
</evidence>
<dbReference type="OrthoDB" id="269151at2759"/>
<evidence type="ECO:0000313" key="6">
    <source>
        <dbReference type="Proteomes" id="UP000242525"/>
    </source>
</evidence>